<keyword evidence="3" id="KW-0032">Aminotransferase</keyword>
<dbReference type="OrthoDB" id="9802328at2"/>
<dbReference type="InterPro" id="IPR004839">
    <property type="entry name" value="Aminotransferase_I/II_large"/>
</dbReference>
<comment type="similarity">
    <text evidence="2">Belongs to the class-I pyridoxal-phosphate-dependent aminotransferase family.</text>
</comment>
<dbReference type="PANTHER" id="PTHR43488">
    <property type="entry name" value="GLUTAMATE-PYRUVATE AMINOTRANSFERASE ALAA"/>
    <property type="match status" value="1"/>
</dbReference>
<evidence type="ECO:0000313" key="10">
    <source>
        <dbReference type="Proteomes" id="UP000237350"/>
    </source>
</evidence>
<keyword evidence="4" id="KW-0808">Transferase</keyword>
<dbReference type="GO" id="GO:0030170">
    <property type="term" value="F:pyridoxal phosphate binding"/>
    <property type="evidence" value="ECO:0007669"/>
    <property type="project" value="InterPro"/>
</dbReference>
<dbReference type="Pfam" id="PF00155">
    <property type="entry name" value="Aminotran_1_2"/>
    <property type="match status" value="1"/>
</dbReference>
<protein>
    <recommendedName>
        <fullName evidence="6">alanine transaminase</fullName>
        <ecNumber evidence="6">2.6.1.2</ecNumber>
    </recommendedName>
</protein>
<accession>A0A2S4JHN1</accession>
<dbReference type="EC" id="2.6.1.2" evidence="6"/>
<feature type="domain" description="Aminotransferase class I/classII large" evidence="8">
    <location>
        <begin position="62"/>
        <end position="406"/>
    </location>
</feature>
<evidence type="ECO:0000259" key="8">
    <source>
        <dbReference type="Pfam" id="PF00155"/>
    </source>
</evidence>
<evidence type="ECO:0000256" key="7">
    <source>
        <dbReference type="SAM" id="MobiDB-lite"/>
    </source>
</evidence>
<dbReference type="InterPro" id="IPR015421">
    <property type="entry name" value="PyrdxlP-dep_Trfase_major"/>
</dbReference>
<keyword evidence="10" id="KW-1185">Reference proteome</keyword>
<name>A0A2S4JHN1_9SPIO</name>
<dbReference type="RefSeq" id="WP_103680864.1">
    <property type="nucleotide sequence ID" value="NZ_LPWH01000112.1"/>
</dbReference>
<dbReference type="Proteomes" id="UP000237350">
    <property type="component" value="Unassembled WGS sequence"/>
</dbReference>
<feature type="region of interest" description="Disordered" evidence="7">
    <location>
        <begin position="118"/>
        <end position="149"/>
    </location>
</feature>
<dbReference type="PANTHER" id="PTHR43488:SF2">
    <property type="entry name" value="GLUTAMATE-PYRUVATE AMINOTRANSFERASE ALAA"/>
    <property type="match status" value="1"/>
</dbReference>
<comment type="cofactor">
    <cofactor evidence="1">
        <name>pyridoxal 5'-phosphate</name>
        <dbReference type="ChEBI" id="CHEBI:597326"/>
    </cofactor>
</comment>
<evidence type="ECO:0000256" key="4">
    <source>
        <dbReference type="ARBA" id="ARBA00022679"/>
    </source>
</evidence>
<keyword evidence="5" id="KW-0663">Pyridoxal phosphate</keyword>
<dbReference type="SUPFAM" id="SSF53383">
    <property type="entry name" value="PLP-dependent transferases"/>
    <property type="match status" value="1"/>
</dbReference>
<dbReference type="AlphaFoldDB" id="A0A2S4JHN1"/>
<dbReference type="GO" id="GO:0004021">
    <property type="term" value="F:L-alanine:2-oxoglutarate aminotransferase activity"/>
    <property type="evidence" value="ECO:0007669"/>
    <property type="project" value="UniProtKB-EC"/>
</dbReference>
<comment type="caution">
    <text evidence="9">The sequence shown here is derived from an EMBL/GenBank/DDBJ whole genome shotgun (WGS) entry which is preliminary data.</text>
</comment>
<evidence type="ECO:0000256" key="3">
    <source>
        <dbReference type="ARBA" id="ARBA00022576"/>
    </source>
</evidence>
<proteinExistence type="inferred from homology"/>
<evidence type="ECO:0000256" key="6">
    <source>
        <dbReference type="ARBA" id="ARBA00026106"/>
    </source>
</evidence>
<evidence type="ECO:0000256" key="2">
    <source>
        <dbReference type="ARBA" id="ARBA00007441"/>
    </source>
</evidence>
<dbReference type="Gene3D" id="3.40.640.10">
    <property type="entry name" value="Type I PLP-dependent aspartate aminotransferase-like (Major domain)"/>
    <property type="match status" value="2"/>
</dbReference>
<reference evidence="10" key="1">
    <citation type="submission" date="2015-12" db="EMBL/GenBank/DDBJ databases">
        <authorList>
            <person name="Lodha T.D."/>
            <person name="Chintalapati S."/>
            <person name="Chintalapati V.R."/>
            <person name="Sravanthi T."/>
        </authorList>
    </citation>
    <scope>NUCLEOTIDE SEQUENCE [LARGE SCALE GENOMIC DNA]</scope>
    <source>
        <strain evidence="10">JC133</strain>
    </source>
</reference>
<evidence type="ECO:0000256" key="5">
    <source>
        <dbReference type="ARBA" id="ARBA00022898"/>
    </source>
</evidence>
<evidence type="ECO:0000256" key="1">
    <source>
        <dbReference type="ARBA" id="ARBA00001933"/>
    </source>
</evidence>
<dbReference type="CDD" id="cd00609">
    <property type="entry name" value="AAT_like"/>
    <property type="match status" value="1"/>
</dbReference>
<dbReference type="EMBL" id="LPWH01000112">
    <property type="protein sequence ID" value="POQ99011.1"/>
    <property type="molecule type" value="Genomic_DNA"/>
</dbReference>
<evidence type="ECO:0000313" key="9">
    <source>
        <dbReference type="EMBL" id="POQ99011.1"/>
    </source>
</evidence>
<dbReference type="InterPro" id="IPR051926">
    <property type="entry name" value="Ala_Aminotransferase"/>
</dbReference>
<sequence length="446" mass="48447">MKTITPLEAARRELLRRDQVRCGEGHRGSKETGYIDLTNSSFAAGGLSFPERWYRASWERWRTRREYRPSGAGDPETRQAVARYLEADGLPTGPDQILLTSGSSVSYSLIFRYLQENARPPGGSGSNGNSESTGSSRSSGRSGNRGHTVALPLPGYPLLEEVVTASGLTPLGYHLSPREGFSCLAPAIETVRRHAPLALVLVSPNNPTGAIYPPEELRELLRVCSDRGCTLLCDEVFSSFRPPGAALPRPAAFAGESELPLFTLNGLSKLCAAPEIKLGWIALHGDSPAVDRAREHLDTLHDTYLTVSGFAEAAGTLFLSPQAVPDREHLARTVRERRTLALDLLGSISPVWVPGEPAAGGGIHLPFRLEATFCAHRFGTLDDQDIALRFLKEGGIFLHPGYLYGLDRAVTDELDPWFVITCLNGDEALSRGLHRLERLLSGSGTT</sequence>
<feature type="compositionally biased region" description="Low complexity" evidence="7">
    <location>
        <begin position="127"/>
        <end position="146"/>
    </location>
</feature>
<dbReference type="InterPro" id="IPR015424">
    <property type="entry name" value="PyrdxlP-dep_Trfase"/>
</dbReference>
<gene>
    <name evidence="9" type="ORF">AU468_11535</name>
</gene>
<organism evidence="9 10">
    <name type="scientific">Alkalispirochaeta sphaeroplastigenens</name>
    <dbReference type="NCBI Taxonomy" id="1187066"/>
    <lineage>
        <taxon>Bacteria</taxon>
        <taxon>Pseudomonadati</taxon>
        <taxon>Spirochaetota</taxon>
        <taxon>Spirochaetia</taxon>
        <taxon>Spirochaetales</taxon>
        <taxon>Spirochaetaceae</taxon>
        <taxon>Alkalispirochaeta</taxon>
    </lineage>
</organism>